<dbReference type="InterPro" id="IPR031157">
    <property type="entry name" value="G_TR_CS"/>
</dbReference>
<comment type="caution">
    <text evidence="9">Lacks conserved residue(s) required for the propagation of feature annotation.</text>
</comment>
<dbReference type="InterPro" id="IPR035647">
    <property type="entry name" value="EFG_III/V"/>
</dbReference>
<reference evidence="11 12" key="2">
    <citation type="submission" date="2016-05" db="EMBL/GenBank/DDBJ databases">
        <title>Lineage-specific infection strategies underlie the spectrum of fungal disease in amphibians.</title>
        <authorList>
            <person name="Cuomo C.A."/>
            <person name="Farrer R.A."/>
            <person name="James T."/>
            <person name="Longcore J."/>
            <person name="Birren B."/>
        </authorList>
    </citation>
    <scope>NUCLEOTIDE SEQUENCE [LARGE SCALE GENOMIC DNA]</scope>
    <source>
        <strain evidence="11 12">JEL423</strain>
    </source>
</reference>
<dbReference type="EMBL" id="DS022306">
    <property type="protein sequence ID" value="OAJ41520.1"/>
    <property type="molecule type" value="Genomic_DNA"/>
</dbReference>
<dbReference type="VEuPathDB" id="FungiDB:BDEG_25103"/>
<dbReference type="PROSITE" id="PS51722">
    <property type="entry name" value="G_TR_2"/>
    <property type="match status" value="1"/>
</dbReference>
<dbReference type="InterPro" id="IPR000795">
    <property type="entry name" value="T_Tr_GTP-bd_dom"/>
</dbReference>
<proteinExistence type="inferred from homology"/>
<evidence type="ECO:0000256" key="9">
    <source>
        <dbReference type="HAMAP-Rule" id="MF_03137"/>
    </source>
</evidence>
<dbReference type="Gene3D" id="3.30.70.240">
    <property type="match status" value="1"/>
</dbReference>
<keyword evidence="5 9" id="KW-0648">Protein biosynthesis</keyword>
<evidence type="ECO:0000256" key="6">
    <source>
        <dbReference type="ARBA" id="ARBA00023128"/>
    </source>
</evidence>
<dbReference type="SUPFAM" id="SSF50447">
    <property type="entry name" value="Translation proteins"/>
    <property type="match status" value="1"/>
</dbReference>
<dbReference type="InterPro" id="IPR035654">
    <property type="entry name" value="LepA_IV"/>
</dbReference>
<evidence type="ECO:0000256" key="4">
    <source>
        <dbReference type="ARBA" id="ARBA00022801"/>
    </source>
</evidence>
<evidence type="ECO:0000313" key="12">
    <source>
        <dbReference type="Proteomes" id="UP000077115"/>
    </source>
</evidence>
<dbReference type="AlphaFoldDB" id="A0A177WQ20"/>
<evidence type="ECO:0000256" key="5">
    <source>
        <dbReference type="ARBA" id="ARBA00022917"/>
    </source>
</evidence>
<dbReference type="eggNOG" id="KOG0462">
    <property type="taxonomic scope" value="Eukaryota"/>
</dbReference>
<keyword evidence="8 9" id="KW-0472">Membrane</keyword>
<dbReference type="GO" id="GO:0097177">
    <property type="term" value="F:mitochondrial ribosome binding"/>
    <property type="evidence" value="ECO:0007669"/>
    <property type="project" value="TreeGrafter"/>
</dbReference>
<comment type="catalytic activity">
    <reaction evidence="9">
        <text>GTP + H2O = GDP + phosphate + H(+)</text>
        <dbReference type="Rhea" id="RHEA:19669"/>
        <dbReference type="ChEBI" id="CHEBI:15377"/>
        <dbReference type="ChEBI" id="CHEBI:15378"/>
        <dbReference type="ChEBI" id="CHEBI:37565"/>
        <dbReference type="ChEBI" id="CHEBI:43474"/>
        <dbReference type="ChEBI" id="CHEBI:58189"/>
        <dbReference type="EC" id="3.6.5.n1"/>
    </reaction>
</comment>
<dbReference type="Pfam" id="PF00679">
    <property type="entry name" value="EFG_C"/>
    <property type="match status" value="1"/>
</dbReference>
<evidence type="ECO:0000256" key="1">
    <source>
        <dbReference type="ARBA" id="ARBA00005454"/>
    </source>
</evidence>
<dbReference type="OrthoDB" id="1074at2759"/>
<organism evidence="11 12">
    <name type="scientific">Batrachochytrium dendrobatidis (strain JEL423)</name>
    <dbReference type="NCBI Taxonomy" id="403673"/>
    <lineage>
        <taxon>Eukaryota</taxon>
        <taxon>Fungi</taxon>
        <taxon>Fungi incertae sedis</taxon>
        <taxon>Chytridiomycota</taxon>
        <taxon>Chytridiomycota incertae sedis</taxon>
        <taxon>Chytridiomycetes</taxon>
        <taxon>Rhizophydiales</taxon>
        <taxon>Rhizophydiales incertae sedis</taxon>
        <taxon>Batrachochytrium</taxon>
    </lineage>
</organism>
<dbReference type="NCBIfam" id="TIGR01393">
    <property type="entry name" value="lepA"/>
    <property type="match status" value="1"/>
</dbReference>
<dbReference type="FunFam" id="3.30.70.870:FF:000004">
    <property type="entry name" value="Translation factor GUF1, mitochondrial"/>
    <property type="match status" value="1"/>
</dbReference>
<dbReference type="GO" id="GO:0005743">
    <property type="term" value="C:mitochondrial inner membrane"/>
    <property type="evidence" value="ECO:0007669"/>
    <property type="project" value="UniProtKB-SubCell"/>
</dbReference>
<dbReference type="InterPro" id="IPR005225">
    <property type="entry name" value="Small_GTP-bd"/>
</dbReference>
<keyword evidence="6 9" id="KW-0496">Mitochondrion</keyword>
<comment type="subcellular location">
    <subcellularLocation>
        <location evidence="9">Mitochondrion inner membrane</location>
        <topology evidence="9">Peripheral membrane protein</topology>
        <orientation evidence="9">Matrix side</orientation>
    </subcellularLocation>
</comment>
<evidence type="ECO:0000256" key="3">
    <source>
        <dbReference type="ARBA" id="ARBA00022792"/>
    </source>
</evidence>
<dbReference type="Proteomes" id="UP000077115">
    <property type="component" value="Unassembled WGS sequence"/>
</dbReference>
<dbReference type="GO" id="GO:0045727">
    <property type="term" value="P:positive regulation of translation"/>
    <property type="evidence" value="ECO:0007669"/>
    <property type="project" value="UniProtKB-UniRule"/>
</dbReference>
<dbReference type="InterPro" id="IPR006297">
    <property type="entry name" value="EF-4"/>
</dbReference>
<dbReference type="Pfam" id="PF00009">
    <property type="entry name" value="GTP_EFTU"/>
    <property type="match status" value="1"/>
</dbReference>
<gene>
    <name evidence="11" type="ORF">BDEG_25103</name>
</gene>
<dbReference type="CDD" id="cd03709">
    <property type="entry name" value="lepA_C"/>
    <property type="match status" value="1"/>
</dbReference>
<feature type="binding site" evidence="9">
    <location>
        <begin position="86"/>
        <end position="93"/>
    </location>
    <ligand>
        <name>GTP</name>
        <dbReference type="ChEBI" id="CHEBI:37565"/>
    </ligand>
</feature>
<dbReference type="Gene3D" id="3.40.50.300">
    <property type="entry name" value="P-loop containing nucleotide triphosphate hydrolases"/>
    <property type="match status" value="1"/>
</dbReference>
<dbReference type="PANTHER" id="PTHR43512">
    <property type="entry name" value="TRANSLATION FACTOR GUF1-RELATED"/>
    <property type="match status" value="1"/>
</dbReference>
<comment type="similarity">
    <text evidence="1">Belongs to the TRAFAC class translation factor GTPase superfamily. Classic translation factor GTPase family. LepA subfamily.</text>
</comment>
<dbReference type="InterPro" id="IPR000640">
    <property type="entry name" value="EFG_V-like"/>
</dbReference>
<accession>A0A177WQ20</accession>
<dbReference type="CDD" id="cd03699">
    <property type="entry name" value="EF4_II"/>
    <property type="match status" value="1"/>
</dbReference>
<dbReference type="PANTHER" id="PTHR43512:SF7">
    <property type="entry name" value="TRANSLATION FACTOR GUF1, MITOCHONDRIAL"/>
    <property type="match status" value="1"/>
</dbReference>
<dbReference type="STRING" id="403673.A0A177WQ20"/>
<dbReference type="InterPro" id="IPR027417">
    <property type="entry name" value="P-loop_NTPase"/>
</dbReference>
<dbReference type="Gene3D" id="3.30.70.2570">
    <property type="entry name" value="Elongation factor 4, C-terminal domain"/>
    <property type="match status" value="1"/>
</dbReference>
<dbReference type="CDD" id="cd16260">
    <property type="entry name" value="EF4_III"/>
    <property type="match status" value="1"/>
</dbReference>
<dbReference type="FunFam" id="3.30.70.2570:FF:000001">
    <property type="entry name" value="Translation factor GUF1, mitochondrial"/>
    <property type="match status" value="1"/>
</dbReference>
<dbReference type="NCBIfam" id="TIGR00231">
    <property type="entry name" value="small_GTP"/>
    <property type="match status" value="1"/>
</dbReference>
<dbReference type="HAMAP" id="MF_00071">
    <property type="entry name" value="LepA"/>
    <property type="match status" value="1"/>
</dbReference>
<comment type="function">
    <text evidence="9">Promotes mitochondrial protein synthesis. May act as a fidelity factor of the translation reaction, by catalyzing a one-codon backward translocation of tRNAs on improperly translocated ribosomes. Binds to mitochondrial ribosomes in a GTP-dependent manner.</text>
</comment>
<keyword evidence="7 9" id="KW-0342">GTP-binding</keyword>
<evidence type="ECO:0000313" key="11">
    <source>
        <dbReference type="EMBL" id="OAJ41520.1"/>
    </source>
</evidence>
<keyword evidence="4 9" id="KW-0378">Hydrolase</keyword>
<dbReference type="SUPFAM" id="SSF52540">
    <property type="entry name" value="P-loop containing nucleoside triphosphate hydrolases"/>
    <property type="match status" value="1"/>
</dbReference>
<dbReference type="PRINTS" id="PR00315">
    <property type="entry name" value="ELONGATNFCT"/>
</dbReference>
<evidence type="ECO:0000256" key="7">
    <source>
        <dbReference type="ARBA" id="ARBA00023134"/>
    </source>
</evidence>
<keyword evidence="3 9" id="KW-0999">Mitochondrion inner membrane</keyword>
<dbReference type="GO" id="GO:0005759">
    <property type="term" value="C:mitochondrial matrix"/>
    <property type="evidence" value="ECO:0007669"/>
    <property type="project" value="UniProtKB-UniRule"/>
</dbReference>
<name>A0A177WQ20_BATDL</name>
<comment type="similarity">
    <text evidence="9">Belongs to the GTP-binding elongation factor family. LepA subfamily.</text>
</comment>
<dbReference type="CDD" id="cd01890">
    <property type="entry name" value="LepA"/>
    <property type="match status" value="1"/>
</dbReference>
<evidence type="ECO:0000259" key="10">
    <source>
        <dbReference type="PROSITE" id="PS51722"/>
    </source>
</evidence>
<sequence length="692" mass="77074">MFKPSSLHQLLRKTYKYSTAFKTSFSLPPYLSTRLPCICHSTLLAHSRFSTSAKAANSCDPIIEKLPIPSLVDFPPERIRNFSIIAHIDHGKSTLADRLLELSGTISAADSNKQVLDKLKVERNRGITIKAQTASMFYTYKNEIYLLNLIDTPGHVDFSYEVSRSLAACQGTLLLVDASQGIQAQTIANFYLAFGEDLVILPVLNKACFIDSIMLIIDLPTADPERIANQIESTFELDTSLTRHISAKTGKGVPDLFVDVIERIPHPTGDVNKPFKALLFDTWYDQYAGVVCLIAVRDGSVKKGDRITSAHTKFHHDVTDVGIMYPNPTSTDQLSAGHVGYITMNMKTTHDAHIGDTFYHGHAPTDIFKGFHPAQSMVFAGLYPVDTNDYTKLAESIDRLTLNDASVTVAKETSTSLGQGFRLGFLGTLHMDVFRERLEEEHGSSVINTAPTVPYIIRNKDGTETRVQNPADFPTNDQMAKVDALLEPMIIGTLVFPSEYVGKLVELCTSHRGTQVEYNFIDDTRVMIKYRLPMSEILSQFYDKLKSISSGYASFDYEDAGYDKADLVKVSILLNSKPVDALATIVHRSQAEHVAKDWVRRLKNILKKQLFEIVIQSSANGKIIARETITAARKDVTAKCYGGDITRKMKLLDKQKEGKKRMKTVAGGVELPQEAFLTLMKGDDNNQGKKRR</sequence>
<dbReference type="SUPFAM" id="SSF54980">
    <property type="entry name" value="EF-G C-terminal domain-like"/>
    <property type="match status" value="2"/>
</dbReference>
<dbReference type="InterPro" id="IPR013842">
    <property type="entry name" value="LepA_CTD"/>
</dbReference>
<dbReference type="InterPro" id="IPR009000">
    <property type="entry name" value="Transl_B-barrel_sf"/>
</dbReference>
<evidence type="ECO:0000256" key="2">
    <source>
        <dbReference type="ARBA" id="ARBA00022741"/>
    </source>
</evidence>
<keyword evidence="2 9" id="KW-0547">Nucleotide-binding</keyword>
<dbReference type="InterPro" id="IPR038363">
    <property type="entry name" value="LepA_C_sf"/>
</dbReference>
<dbReference type="Gene3D" id="2.40.30.10">
    <property type="entry name" value="Translation factors"/>
    <property type="match status" value="1"/>
</dbReference>
<dbReference type="FunFam" id="3.40.50.300:FF:000078">
    <property type="entry name" value="Elongation factor 4"/>
    <property type="match status" value="1"/>
</dbReference>
<evidence type="ECO:0000256" key="8">
    <source>
        <dbReference type="ARBA" id="ARBA00023136"/>
    </source>
</evidence>
<dbReference type="GO" id="GO:0006412">
    <property type="term" value="P:translation"/>
    <property type="evidence" value="ECO:0007669"/>
    <property type="project" value="UniProtKB-KW"/>
</dbReference>
<feature type="domain" description="Tr-type G" evidence="10">
    <location>
        <begin position="77"/>
        <end position="268"/>
    </location>
</feature>
<dbReference type="FunFam" id="3.30.70.240:FF:000007">
    <property type="entry name" value="Translation factor GUF1, mitochondrial"/>
    <property type="match status" value="1"/>
</dbReference>
<protein>
    <submittedName>
        <fullName evidence="11">GTP-binding protein LepA</fullName>
    </submittedName>
</protein>
<dbReference type="Pfam" id="PF06421">
    <property type="entry name" value="LepA_C"/>
    <property type="match status" value="1"/>
</dbReference>
<dbReference type="Gene3D" id="3.30.70.870">
    <property type="entry name" value="Elongation Factor G (Translational Gtpase), domain 3"/>
    <property type="match status" value="1"/>
</dbReference>
<dbReference type="GO" id="GO:0005525">
    <property type="term" value="F:GTP binding"/>
    <property type="evidence" value="ECO:0007669"/>
    <property type="project" value="UniProtKB-UniRule"/>
</dbReference>
<feature type="binding site" evidence="9">
    <location>
        <begin position="151"/>
        <end position="155"/>
    </location>
    <ligand>
        <name>GTP</name>
        <dbReference type="ChEBI" id="CHEBI:37565"/>
    </ligand>
</feature>
<reference evidence="11 12" key="1">
    <citation type="submission" date="2006-10" db="EMBL/GenBank/DDBJ databases">
        <title>The Genome Sequence of Batrachochytrium dendrobatidis JEL423.</title>
        <authorList>
            <consortium name="The Broad Institute Genome Sequencing Platform"/>
            <person name="Birren B."/>
            <person name="Lander E."/>
            <person name="Galagan J."/>
            <person name="Cuomo C."/>
            <person name="Devon K."/>
            <person name="Jaffe D."/>
            <person name="Butler J."/>
            <person name="Alvarez P."/>
            <person name="Gnerre S."/>
            <person name="Grabherr M."/>
            <person name="Kleber M."/>
            <person name="Mauceli E."/>
            <person name="Brockman W."/>
            <person name="Young S."/>
            <person name="LaButti K."/>
            <person name="Sykes S."/>
            <person name="DeCaprio D."/>
            <person name="Crawford M."/>
            <person name="Koehrsen M."/>
            <person name="Engels R."/>
            <person name="Montgomery P."/>
            <person name="Pearson M."/>
            <person name="Howarth C."/>
            <person name="Larson L."/>
            <person name="White J."/>
            <person name="O'Leary S."/>
            <person name="Kodira C."/>
            <person name="Zeng Q."/>
            <person name="Yandava C."/>
            <person name="Alvarado L."/>
            <person name="Longcore J."/>
            <person name="James T."/>
        </authorList>
    </citation>
    <scope>NUCLEOTIDE SEQUENCE [LARGE SCALE GENOMIC DNA]</scope>
    <source>
        <strain evidence="11 12">JEL423</strain>
    </source>
</reference>
<dbReference type="GO" id="GO:0003924">
    <property type="term" value="F:GTPase activity"/>
    <property type="evidence" value="ECO:0007669"/>
    <property type="project" value="UniProtKB-UniRule"/>
</dbReference>
<dbReference type="PROSITE" id="PS00301">
    <property type="entry name" value="G_TR_1"/>
    <property type="match status" value="1"/>
</dbReference>
<dbReference type="FunFam" id="2.40.30.10:FF:000015">
    <property type="entry name" value="Translation factor GUF1, mitochondrial"/>
    <property type="match status" value="1"/>
</dbReference>